<dbReference type="Proteomes" id="UP000325451">
    <property type="component" value="Chromosome"/>
</dbReference>
<reference evidence="2" key="1">
    <citation type="submission" date="2021-02" db="EMBL/GenBank/DDBJ databases">
        <authorList>
            <consortium name="Genoscope - CEA"/>
            <person name="William W."/>
        </authorList>
    </citation>
    <scope>NUCLEOTIDE SEQUENCE</scope>
    <source>
        <strain evidence="2">YSy11</strain>
    </source>
</reference>
<sequence>MLGANGAEHTSEIKGSYYYAA</sequence>
<dbReference type="EMBL" id="LR215729">
    <property type="protein sequence ID" value="CAE6886505.1"/>
    <property type="molecule type" value="Genomic_DNA"/>
</dbReference>
<dbReference type="KEGG" id="pmao:PMYSY11_0383"/>
<feature type="region of interest" description="Disordered" evidence="1">
    <location>
        <begin position="1"/>
        <end position="21"/>
    </location>
</feature>
<dbReference type="AlphaFoldDB" id="A0A8S2B9V7"/>
<evidence type="ECO:0000313" key="2">
    <source>
        <dbReference type="EMBL" id="CAE6886505.1"/>
    </source>
</evidence>
<evidence type="ECO:0000313" key="3">
    <source>
        <dbReference type="Proteomes" id="UP000325451"/>
    </source>
</evidence>
<organism evidence="2 3">
    <name type="scientific">Pseudomonas marincola</name>
    <dbReference type="NCBI Taxonomy" id="437900"/>
    <lineage>
        <taxon>Bacteria</taxon>
        <taxon>Pseudomonadati</taxon>
        <taxon>Pseudomonadota</taxon>
        <taxon>Gammaproteobacteria</taxon>
        <taxon>Pseudomonadales</taxon>
        <taxon>Pseudomonadaceae</taxon>
        <taxon>Pseudomonas</taxon>
    </lineage>
</organism>
<protein>
    <submittedName>
        <fullName evidence="2">Uncharacterized protein</fullName>
    </submittedName>
</protein>
<keyword evidence="3" id="KW-1185">Reference proteome</keyword>
<proteinExistence type="predicted"/>
<accession>A0A8S2B9V7</accession>
<name>A0A8S2B9V7_9PSED</name>
<gene>
    <name evidence="2" type="ORF">PMYSY11_0383</name>
</gene>
<evidence type="ECO:0000256" key="1">
    <source>
        <dbReference type="SAM" id="MobiDB-lite"/>
    </source>
</evidence>